<keyword evidence="1" id="KW-1185">Reference proteome</keyword>
<proteinExistence type="predicted"/>
<dbReference type="GeneID" id="112692869"/>
<accession>A0A8B8GJQ1</accession>
<name>A0A8B8GJQ1_9HEMI</name>
<evidence type="ECO:0000313" key="2">
    <source>
        <dbReference type="RefSeq" id="XP_025423469.1"/>
    </source>
</evidence>
<organism evidence="1 2">
    <name type="scientific">Sipha flava</name>
    <name type="common">yellow sugarcane aphid</name>
    <dbReference type="NCBI Taxonomy" id="143950"/>
    <lineage>
        <taxon>Eukaryota</taxon>
        <taxon>Metazoa</taxon>
        <taxon>Ecdysozoa</taxon>
        <taxon>Arthropoda</taxon>
        <taxon>Hexapoda</taxon>
        <taxon>Insecta</taxon>
        <taxon>Pterygota</taxon>
        <taxon>Neoptera</taxon>
        <taxon>Paraneoptera</taxon>
        <taxon>Hemiptera</taxon>
        <taxon>Sternorrhyncha</taxon>
        <taxon>Aphidomorpha</taxon>
        <taxon>Aphidoidea</taxon>
        <taxon>Aphididae</taxon>
        <taxon>Sipha</taxon>
    </lineage>
</organism>
<dbReference type="OrthoDB" id="6627262at2759"/>
<protein>
    <submittedName>
        <fullName evidence="2">Uncharacterized protein LOC112692869</fullName>
    </submittedName>
</protein>
<reference evidence="2" key="1">
    <citation type="submission" date="2025-08" db="UniProtKB">
        <authorList>
            <consortium name="RefSeq"/>
        </authorList>
    </citation>
    <scope>IDENTIFICATION</scope>
    <source>
        <tissue evidence="2">Whole body</tissue>
    </source>
</reference>
<dbReference type="Proteomes" id="UP000694846">
    <property type="component" value="Unplaced"/>
</dbReference>
<dbReference type="RefSeq" id="XP_025423469.1">
    <property type="nucleotide sequence ID" value="XM_025567684.1"/>
</dbReference>
<dbReference type="AlphaFoldDB" id="A0A8B8GJQ1"/>
<evidence type="ECO:0000313" key="1">
    <source>
        <dbReference type="Proteomes" id="UP000694846"/>
    </source>
</evidence>
<gene>
    <name evidence="2" type="primary">LOC112692869</name>
</gene>
<sequence>MSLKVKFYRSVVRPTMLYGSAIDRRIEQSTSVAEMRMLRWMSGETREDRMRRDCIGVLLIVDKMRENRLRRLGCVMRQEETKSIRVVMKINVKGKKWLKMIIKHVGVHRGCRKLRHVEF</sequence>